<accession>A0A3M7RBD6</accession>
<evidence type="ECO:0000313" key="4">
    <source>
        <dbReference type="Proteomes" id="UP000276133"/>
    </source>
</evidence>
<feature type="compositionally biased region" description="Basic and acidic residues" evidence="1">
    <location>
        <begin position="340"/>
        <end position="376"/>
    </location>
</feature>
<organism evidence="3 4">
    <name type="scientific">Brachionus plicatilis</name>
    <name type="common">Marine rotifer</name>
    <name type="synonym">Brachionus muelleri</name>
    <dbReference type="NCBI Taxonomy" id="10195"/>
    <lineage>
        <taxon>Eukaryota</taxon>
        <taxon>Metazoa</taxon>
        <taxon>Spiralia</taxon>
        <taxon>Gnathifera</taxon>
        <taxon>Rotifera</taxon>
        <taxon>Eurotatoria</taxon>
        <taxon>Monogononta</taxon>
        <taxon>Pseudotrocha</taxon>
        <taxon>Ploima</taxon>
        <taxon>Brachionidae</taxon>
        <taxon>Brachionus</taxon>
    </lineage>
</organism>
<feature type="region of interest" description="Disordered" evidence="1">
    <location>
        <begin position="333"/>
        <end position="403"/>
    </location>
</feature>
<dbReference type="STRING" id="10195.A0A3M7RBD6"/>
<protein>
    <submittedName>
        <fullName evidence="3">Negative elongation factor A</fullName>
    </submittedName>
</protein>
<gene>
    <name evidence="3" type="ORF">BpHYR1_013757</name>
</gene>
<reference evidence="3 4" key="1">
    <citation type="journal article" date="2018" name="Sci. Rep.">
        <title>Genomic signatures of local adaptation to the degree of environmental predictability in rotifers.</title>
        <authorList>
            <person name="Franch-Gras L."/>
            <person name="Hahn C."/>
            <person name="Garcia-Roger E.M."/>
            <person name="Carmona M.J."/>
            <person name="Serra M."/>
            <person name="Gomez A."/>
        </authorList>
    </citation>
    <scope>NUCLEOTIDE SEQUENCE [LARGE SCALE GENOMIC DNA]</scope>
    <source>
        <strain evidence="3">HYR1</strain>
    </source>
</reference>
<dbReference type="EMBL" id="REGN01003816">
    <property type="protein sequence ID" value="RNA20575.1"/>
    <property type="molecule type" value="Genomic_DNA"/>
</dbReference>
<feature type="region of interest" description="Disordered" evidence="1">
    <location>
        <begin position="458"/>
        <end position="505"/>
    </location>
</feature>
<proteinExistence type="predicted"/>
<evidence type="ECO:0000259" key="2">
    <source>
        <dbReference type="Pfam" id="PF23553"/>
    </source>
</evidence>
<dbReference type="AlphaFoldDB" id="A0A3M7RBD6"/>
<dbReference type="GO" id="GO:0003746">
    <property type="term" value="F:translation elongation factor activity"/>
    <property type="evidence" value="ECO:0007669"/>
    <property type="project" value="UniProtKB-KW"/>
</dbReference>
<sequence>MKLKVPQTSTKEDSSAAAWLHNKLASSTHLWSFSSTVATQYTYEKLQSIKECFSALEPLVKIKFFLTLLYVPKRNLEEFRLIVQEIIDSTIDNSLDQWVLSIAQFIQSFWEAQCLDTESDYDNLESFKESYLELTKTFEKCMNSEDGNERAKYLMPIECEYLSKEARLSILSNLNFLIEEEYQSSPKESQVHNLTTLIGSIDAIVQEPKKHKPVQHFSLIKSNKLNSQIEDLKERANKYQKIKPTKTVGFVDGTESSTASNKLSFMHRGTTSKKLDSMSMDALNSAQPLGSSSFFKRSLTISASTITGKSSIVKRDIGIKLLDSDEQIIFNPREAKRKRKEQEKEALKKVKQEEKESKIKPKEQLKPETKTDDSKKMTNQNDMENARTDSEPPLPTFSTQSAQLPTPQMATFNDLFNYSAANNSNFQNTVPIPFPYQTQNINFTPSKMIDPNLVVPQQNLAPLQPHPPPPVPKPVQPSQEQPENKKQSSLTLTHKKNNPRPDQGPVLLISLNEIEETVTTVTGEHHQVISETYFQMNYETGEYKKVKKIKPLG</sequence>
<keyword evidence="3" id="KW-0648">Protein biosynthesis</keyword>
<dbReference type="InterPro" id="IPR056557">
    <property type="entry name" value="NELF-A_N"/>
</dbReference>
<keyword evidence="4" id="KW-1185">Reference proteome</keyword>
<keyword evidence="3" id="KW-0251">Elongation factor</keyword>
<dbReference type="Proteomes" id="UP000276133">
    <property type="component" value="Unassembled WGS sequence"/>
</dbReference>
<name>A0A3M7RBD6_BRAPC</name>
<feature type="compositionally biased region" description="Pro residues" evidence="1">
    <location>
        <begin position="464"/>
        <end position="475"/>
    </location>
</feature>
<dbReference type="OrthoDB" id="2135488at2759"/>
<dbReference type="Pfam" id="PF23553">
    <property type="entry name" value="NELF-A_N"/>
    <property type="match status" value="1"/>
</dbReference>
<evidence type="ECO:0000256" key="1">
    <source>
        <dbReference type="SAM" id="MobiDB-lite"/>
    </source>
</evidence>
<feature type="domain" description="NELF-A N-terminal" evidence="2">
    <location>
        <begin position="17"/>
        <end position="170"/>
    </location>
</feature>
<comment type="caution">
    <text evidence="3">The sequence shown here is derived from an EMBL/GenBank/DDBJ whole genome shotgun (WGS) entry which is preliminary data.</text>
</comment>
<evidence type="ECO:0000313" key="3">
    <source>
        <dbReference type="EMBL" id="RNA20575.1"/>
    </source>
</evidence>